<dbReference type="AlphaFoldDB" id="A0A8J2JD71"/>
<gene>
    <name evidence="1" type="ORF">AFUS01_LOCUS6875</name>
</gene>
<comment type="caution">
    <text evidence="1">The sequence shown here is derived from an EMBL/GenBank/DDBJ whole genome shotgun (WGS) entry which is preliminary data.</text>
</comment>
<keyword evidence="2" id="KW-1185">Reference proteome</keyword>
<dbReference type="OrthoDB" id="5986643at2759"/>
<name>A0A8J2JD71_9HEXA</name>
<reference evidence="1" key="1">
    <citation type="submission" date="2021-06" db="EMBL/GenBank/DDBJ databases">
        <authorList>
            <person name="Hodson N. C."/>
            <person name="Mongue J. A."/>
            <person name="Jaron S. K."/>
        </authorList>
    </citation>
    <scope>NUCLEOTIDE SEQUENCE</scope>
</reference>
<organism evidence="1 2">
    <name type="scientific">Allacma fusca</name>
    <dbReference type="NCBI Taxonomy" id="39272"/>
    <lineage>
        <taxon>Eukaryota</taxon>
        <taxon>Metazoa</taxon>
        <taxon>Ecdysozoa</taxon>
        <taxon>Arthropoda</taxon>
        <taxon>Hexapoda</taxon>
        <taxon>Collembola</taxon>
        <taxon>Symphypleona</taxon>
        <taxon>Sminthuridae</taxon>
        <taxon>Allacma</taxon>
    </lineage>
</organism>
<sequence>MTQRSSSSLRSLITTTENALSSIESLGFSTRGWDPIIVRVVTRKLDQTTNLRFHQSLPDKNSPSSKTLFDFLNKEVMNLATATEPTP</sequence>
<evidence type="ECO:0000313" key="1">
    <source>
        <dbReference type="EMBL" id="CAG7717416.1"/>
    </source>
</evidence>
<evidence type="ECO:0000313" key="2">
    <source>
        <dbReference type="Proteomes" id="UP000708208"/>
    </source>
</evidence>
<dbReference type="Proteomes" id="UP000708208">
    <property type="component" value="Unassembled WGS sequence"/>
</dbReference>
<accession>A0A8J2JD71</accession>
<protein>
    <submittedName>
        <fullName evidence="1">Uncharacterized protein</fullName>
    </submittedName>
</protein>
<dbReference type="EMBL" id="CAJVCH010045640">
    <property type="protein sequence ID" value="CAG7717416.1"/>
    <property type="molecule type" value="Genomic_DNA"/>
</dbReference>
<proteinExistence type="predicted"/>
<feature type="non-terminal residue" evidence="1">
    <location>
        <position position="87"/>
    </location>
</feature>